<name>A0ABY8EER8_9FIRM</name>
<feature type="domain" description="SPOR" evidence="1">
    <location>
        <begin position="62"/>
        <end position="127"/>
    </location>
</feature>
<gene>
    <name evidence="2" type="ORF">P4S50_05030</name>
</gene>
<proteinExistence type="predicted"/>
<keyword evidence="3" id="KW-1185">Reference proteome</keyword>
<dbReference type="InterPro" id="IPR036680">
    <property type="entry name" value="SPOR-like_sf"/>
</dbReference>
<dbReference type="EMBL" id="CP120733">
    <property type="protein sequence ID" value="WFD11441.1"/>
    <property type="molecule type" value="Genomic_DNA"/>
</dbReference>
<sequence length="260" mass="30577">MNKRYKKQKQSLLIFFLIIPLIASWATSKYMFNKISNKKTIKAVKIEERDEIKKQIDGFDIYSIQVGSVKNYKEAQNIVNNLENASIPNYVHKKESAYKVYTYVSLEESNVRKYLENIRASYSDAFISKIEVGSIDLEYTKKYEYMNEVCKDLSSMIENMKQESQFWNEYKMGKSNYDDYIKIMNNKSKIVDSLTKNSKKFKGKDAENFEKELSEFCGLDKKNIESVNKNLGKNDLKSCEKLFLSSLFKYNEFINNIKNI</sequence>
<reference evidence="2 3" key="1">
    <citation type="submission" date="2023-03" db="EMBL/GenBank/DDBJ databases">
        <title>Complete genome sequence of Tepidibacter sp. SWIR-1, isolated from a deep-sea hydrothermal vent.</title>
        <authorList>
            <person name="Li X."/>
        </authorList>
    </citation>
    <scope>NUCLEOTIDE SEQUENCE [LARGE SCALE GENOMIC DNA]</scope>
    <source>
        <strain evidence="2 3">SWIR-1</strain>
    </source>
</reference>
<dbReference type="Pfam" id="PF05036">
    <property type="entry name" value="SPOR"/>
    <property type="match status" value="1"/>
</dbReference>
<evidence type="ECO:0000259" key="1">
    <source>
        <dbReference type="Pfam" id="PF05036"/>
    </source>
</evidence>
<dbReference type="SUPFAM" id="SSF110997">
    <property type="entry name" value="Sporulation related repeat"/>
    <property type="match status" value="1"/>
</dbReference>
<accession>A0ABY8EER8</accession>
<dbReference type="Gene3D" id="3.30.70.1070">
    <property type="entry name" value="Sporulation related repeat"/>
    <property type="match status" value="1"/>
</dbReference>
<dbReference type="InterPro" id="IPR007730">
    <property type="entry name" value="SPOR-like_dom"/>
</dbReference>
<dbReference type="Proteomes" id="UP001222800">
    <property type="component" value="Chromosome"/>
</dbReference>
<dbReference type="RefSeq" id="WP_277733504.1">
    <property type="nucleotide sequence ID" value="NZ_CP120733.1"/>
</dbReference>
<protein>
    <recommendedName>
        <fullName evidence="1">SPOR domain-containing protein</fullName>
    </recommendedName>
</protein>
<evidence type="ECO:0000313" key="2">
    <source>
        <dbReference type="EMBL" id="WFD11441.1"/>
    </source>
</evidence>
<evidence type="ECO:0000313" key="3">
    <source>
        <dbReference type="Proteomes" id="UP001222800"/>
    </source>
</evidence>
<organism evidence="2 3">
    <name type="scientific">Tepidibacter hydrothermalis</name>
    <dbReference type="NCBI Taxonomy" id="3036126"/>
    <lineage>
        <taxon>Bacteria</taxon>
        <taxon>Bacillati</taxon>
        <taxon>Bacillota</taxon>
        <taxon>Clostridia</taxon>
        <taxon>Peptostreptococcales</taxon>
        <taxon>Peptostreptococcaceae</taxon>
        <taxon>Tepidibacter</taxon>
    </lineage>
</organism>